<dbReference type="Proteomes" id="UP001220964">
    <property type="component" value="Unassembled WGS sequence"/>
</dbReference>
<feature type="transmembrane region" description="Helical" evidence="2">
    <location>
        <begin position="119"/>
        <end position="139"/>
    </location>
</feature>
<evidence type="ECO:0000256" key="1">
    <source>
        <dbReference type="SAM" id="MobiDB-lite"/>
    </source>
</evidence>
<organism evidence="3 4">
    <name type="scientific">Psychromarinibacter sediminicola</name>
    <dbReference type="NCBI Taxonomy" id="3033385"/>
    <lineage>
        <taxon>Bacteria</taxon>
        <taxon>Pseudomonadati</taxon>
        <taxon>Pseudomonadota</taxon>
        <taxon>Alphaproteobacteria</taxon>
        <taxon>Rhodobacterales</taxon>
        <taxon>Paracoccaceae</taxon>
        <taxon>Psychromarinibacter</taxon>
    </lineage>
</organism>
<sequence>MLEWWSYRPRDFLLFSESVYWRLFELANDALWPWPLVALALGTGVPALAWSRLSAAGRFIAAILATALIVTGWAFLWRHYRPINWVVTYVAPLFALEALLLLWLGAVRGKLSFRTDLRWDVLVGWALFAYALVLHPLTALVTGRPLRGAEAFAVAPDPTVVATLGLLATAQPGAVRAWLLPLPVLWCLGSGATLSTLGTWEAWLPLGGAALTLVAVHLPRQAKAHSAGGPRQERVPERAPRTPCKRPSGKRN</sequence>
<keyword evidence="2" id="KW-1133">Transmembrane helix</keyword>
<dbReference type="RefSeq" id="WP_275566317.1">
    <property type="nucleotide sequence ID" value="NZ_JARGYC010000009.1"/>
</dbReference>
<feature type="compositionally biased region" description="Basic and acidic residues" evidence="1">
    <location>
        <begin position="231"/>
        <end position="240"/>
    </location>
</feature>
<keyword evidence="2" id="KW-0472">Membrane</keyword>
<evidence type="ECO:0000313" key="4">
    <source>
        <dbReference type="Proteomes" id="UP001220964"/>
    </source>
</evidence>
<keyword evidence="2" id="KW-0812">Transmembrane</keyword>
<feature type="compositionally biased region" description="Basic residues" evidence="1">
    <location>
        <begin position="243"/>
        <end position="252"/>
    </location>
</feature>
<keyword evidence="4" id="KW-1185">Reference proteome</keyword>
<evidence type="ECO:0000313" key="3">
    <source>
        <dbReference type="EMBL" id="MDF0600176.1"/>
    </source>
</evidence>
<dbReference type="InterPro" id="IPR045708">
    <property type="entry name" value="DUF6064"/>
</dbReference>
<evidence type="ECO:0000256" key="2">
    <source>
        <dbReference type="SAM" id="Phobius"/>
    </source>
</evidence>
<accession>A0AAE3NQD6</accession>
<feature type="transmembrane region" description="Helical" evidence="2">
    <location>
        <begin position="31"/>
        <end position="50"/>
    </location>
</feature>
<reference evidence="3" key="1">
    <citation type="submission" date="2023-03" db="EMBL/GenBank/DDBJ databases">
        <title>Multiphase analysis and comparison of six strains from genera Psychromarinibacter, Lutimaribacter, and Maritimibacter, including a novel species: Psychromarinibacter sediminicola sp. nov.</title>
        <authorList>
            <person name="Wang Y.-H."/>
            <person name="Ye M.-Q."/>
            <person name="Du Z.-J."/>
        </authorList>
    </citation>
    <scope>NUCLEOTIDE SEQUENCE</scope>
    <source>
        <strain evidence="3">C21-152</strain>
    </source>
</reference>
<dbReference type="EMBL" id="JARGYC010000009">
    <property type="protein sequence ID" value="MDF0600176.1"/>
    <property type="molecule type" value="Genomic_DNA"/>
</dbReference>
<comment type="caution">
    <text evidence="3">The sequence shown here is derived from an EMBL/GenBank/DDBJ whole genome shotgun (WGS) entry which is preliminary data.</text>
</comment>
<protein>
    <submittedName>
        <fullName evidence="3">DUF6064 family protein</fullName>
    </submittedName>
</protein>
<feature type="transmembrane region" description="Helical" evidence="2">
    <location>
        <begin position="83"/>
        <end position="107"/>
    </location>
</feature>
<gene>
    <name evidence="3" type="ORF">P1J78_05490</name>
</gene>
<feature type="transmembrane region" description="Helical" evidence="2">
    <location>
        <begin position="59"/>
        <end position="77"/>
    </location>
</feature>
<proteinExistence type="predicted"/>
<feature type="region of interest" description="Disordered" evidence="1">
    <location>
        <begin position="223"/>
        <end position="252"/>
    </location>
</feature>
<dbReference type="Pfam" id="PF19540">
    <property type="entry name" value="DUF6064"/>
    <property type="match status" value="1"/>
</dbReference>
<name>A0AAE3NQD6_9RHOB</name>
<dbReference type="AlphaFoldDB" id="A0AAE3NQD6"/>